<protein>
    <submittedName>
        <fullName evidence="2">Transposase</fullName>
    </submittedName>
</protein>
<accession>A0ABX1MRM6</accession>
<evidence type="ECO:0000313" key="2">
    <source>
        <dbReference type="EMBL" id="NMF88644.1"/>
    </source>
</evidence>
<dbReference type="Pfam" id="PF13586">
    <property type="entry name" value="DDE_Tnp_1_2"/>
    <property type="match status" value="1"/>
</dbReference>
<sequence length="132" mass="15041">MIADKAFDAANLLGRIRELGARGFIPPRGNRKQVREYEVHQNKVAISFNGSSPEQRRHIATCYDKLAVRFEASISIAAAVICFAGYRQTLVNRFHFLNRHCVTHSCLLNNVLFFEHAHSNMGNQRCQRVSHC</sequence>
<organism evidence="2 3">
    <name type="scientific">Aromatoleum petrolei</name>
    <dbReference type="NCBI Taxonomy" id="76116"/>
    <lineage>
        <taxon>Bacteria</taxon>
        <taxon>Pseudomonadati</taxon>
        <taxon>Pseudomonadota</taxon>
        <taxon>Betaproteobacteria</taxon>
        <taxon>Rhodocyclales</taxon>
        <taxon>Rhodocyclaceae</taxon>
        <taxon>Aromatoleum</taxon>
    </lineage>
</organism>
<gene>
    <name evidence="2" type="ORF">GPA26_09135</name>
</gene>
<dbReference type="Proteomes" id="UP000652074">
    <property type="component" value="Unassembled WGS sequence"/>
</dbReference>
<keyword evidence="3" id="KW-1185">Reference proteome</keyword>
<dbReference type="InterPro" id="IPR025668">
    <property type="entry name" value="Tnp_DDE_dom"/>
</dbReference>
<evidence type="ECO:0000313" key="3">
    <source>
        <dbReference type="Proteomes" id="UP000652074"/>
    </source>
</evidence>
<dbReference type="EMBL" id="WTVR01000014">
    <property type="protein sequence ID" value="NMF88644.1"/>
    <property type="molecule type" value="Genomic_DNA"/>
</dbReference>
<evidence type="ECO:0000259" key="1">
    <source>
        <dbReference type="Pfam" id="PF13586"/>
    </source>
</evidence>
<reference evidence="2 3" key="1">
    <citation type="submission" date="2019-12" db="EMBL/GenBank/DDBJ databases">
        <title>Comparative genomics gives insights into the taxonomy of the Azoarcus-Aromatoleum group and reveals separate origins of nif in the plant-associated Azoarcus and non-plant-associated Aromatoleum sub-groups.</title>
        <authorList>
            <person name="Lafos M."/>
            <person name="Maluk M."/>
            <person name="Batista M."/>
            <person name="Junghare M."/>
            <person name="Carmona M."/>
            <person name="Faoro H."/>
            <person name="Cruz L.M."/>
            <person name="Battistoni F."/>
            <person name="De Souza E."/>
            <person name="Pedrosa F."/>
            <person name="Chen W.-M."/>
            <person name="Poole P.S."/>
            <person name="Dixon R.A."/>
            <person name="James E.K."/>
        </authorList>
    </citation>
    <scope>NUCLEOTIDE SEQUENCE [LARGE SCALE GENOMIC DNA]</scope>
    <source>
        <strain evidence="2 3">ToN1</strain>
    </source>
</reference>
<feature type="domain" description="Transposase DDE" evidence="1">
    <location>
        <begin position="1"/>
        <end position="83"/>
    </location>
</feature>
<proteinExistence type="predicted"/>
<name>A0ABX1MRM6_9RHOO</name>
<comment type="caution">
    <text evidence="2">The sequence shown here is derived from an EMBL/GenBank/DDBJ whole genome shotgun (WGS) entry which is preliminary data.</text>
</comment>
<dbReference type="RefSeq" id="WP_169206057.1">
    <property type="nucleotide sequence ID" value="NZ_CP059560.1"/>
</dbReference>